<dbReference type="PROSITE" id="PS51219">
    <property type="entry name" value="DPCK"/>
    <property type="match status" value="1"/>
</dbReference>
<comment type="function">
    <text evidence="3">Catalyzes the phosphorylation of the 3'-hydroxyl group of dephosphocoenzyme A to form coenzyme A.</text>
</comment>
<organism evidence="5 6">
    <name type="scientific">Tenggerimyces flavus</name>
    <dbReference type="NCBI Taxonomy" id="1708749"/>
    <lineage>
        <taxon>Bacteria</taxon>
        <taxon>Bacillati</taxon>
        <taxon>Actinomycetota</taxon>
        <taxon>Actinomycetes</taxon>
        <taxon>Propionibacteriales</taxon>
        <taxon>Nocardioidaceae</taxon>
        <taxon>Tenggerimyces</taxon>
    </lineage>
</organism>
<dbReference type="PANTHER" id="PTHR10695">
    <property type="entry name" value="DEPHOSPHO-COA KINASE-RELATED"/>
    <property type="match status" value="1"/>
</dbReference>
<dbReference type="EC" id="2.7.1.24" evidence="3 4"/>
<dbReference type="Gene3D" id="3.40.50.300">
    <property type="entry name" value="P-loop containing nucleotide triphosphate hydrolases"/>
    <property type="match status" value="1"/>
</dbReference>
<sequence>MLRIGLTGGIASGKSEVTRLLAQLGAVVIDADLLAREVVAPGTDGLTEVTAVFGPGVLGPDGALDRPALGRVVFGDEAARRKLEAIVHPRVRARAAALEADAPPDAVVVHSIPLLVETGQARNFDQLVIVDVPEDVQIERLERTRGMSEAEARSRIAAQASRDDRRAAADVVLDNSGTLADLERQVRELWDRLQSTQPRAAQ</sequence>
<keyword evidence="3" id="KW-0173">Coenzyme A biosynthesis</keyword>
<dbReference type="Proteomes" id="UP001595699">
    <property type="component" value="Unassembled WGS sequence"/>
</dbReference>
<dbReference type="CDD" id="cd02022">
    <property type="entry name" value="DPCK"/>
    <property type="match status" value="1"/>
</dbReference>
<dbReference type="InterPro" id="IPR027417">
    <property type="entry name" value="P-loop_NTPase"/>
</dbReference>
<evidence type="ECO:0000313" key="6">
    <source>
        <dbReference type="Proteomes" id="UP001595699"/>
    </source>
</evidence>
<protein>
    <recommendedName>
        <fullName evidence="3 4">Dephospho-CoA kinase</fullName>
        <ecNumber evidence="3 4">2.7.1.24</ecNumber>
    </recommendedName>
    <alternativeName>
        <fullName evidence="3">Dephosphocoenzyme A kinase</fullName>
    </alternativeName>
</protein>
<evidence type="ECO:0000256" key="3">
    <source>
        <dbReference type="HAMAP-Rule" id="MF_00376"/>
    </source>
</evidence>
<keyword evidence="6" id="KW-1185">Reference proteome</keyword>
<comment type="catalytic activity">
    <reaction evidence="3">
        <text>3'-dephospho-CoA + ATP = ADP + CoA + H(+)</text>
        <dbReference type="Rhea" id="RHEA:18245"/>
        <dbReference type="ChEBI" id="CHEBI:15378"/>
        <dbReference type="ChEBI" id="CHEBI:30616"/>
        <dbReference type="ChEBI" id="CHEBI:57287"/>
        <dbReference type="ChEBI" id="CHEBI:57328"/>
        <dbReference type="ChEBI" id="CHEBI:456216"/>
        <dbReference type="EC" id="2.7.1.24"/>
    </reaction>
</comment>
<evidence type="ECO:0000313" key="5">
    <source>
        <dbReference type="EMBL" id="MFC3764963.1"/>
    </source>
</evidence>
<dbReference type="SUPFAM" id="SSF52540">
    <property type="entry name" value="P-loop containing nucleoside triphosphate hydrolases"/>
    <property type="match status" value="1"/>
</dbReference>
<gene>
    <name evidence="3 5" type="primary">coaE</name>
    <name evidence="5" type="ORF">ACFOUW_29285</name>
</gene>
<keyword evidence="2 3" id="KW-0067">ATP-binding</keyword>
<dbReference type="InterPro" id="IPR001977">
    <property type="entry name" value="Depp_CoAkinase"/>
</dbReference>
<comment type="similarity">
    <text evidence="3">Belongs to the CoaE family.</text>
</comment>
<dbReference type="EMBL" id="JBHRZH010000036">
    <property type="protein sequence ID" value="MFC3764963.1"/>
    <property type="molecule type" value="Genomic_DNA"/>
</dbReference>
<keyword evidence="3 5" id="KW-0418">Kinase</keyword>
<keyword evidence="3" id="KW-0963">Cytoplasm</keyword>
<evidence type="ECO:0000256" key="2">
    <source>
        <dbReference type="ARBA" id="ARBA00022840"/>
    </source>
</evidence>
<comment type="caution">
    <text evidence="5">The sequence shown here is derived from an EMBL/GenBank/DDBJ whole genome shotgun (WGS) entry which is preliminary data.</text>
</comment>
<evidence type="ECO:0000256" key="4">
    <source>
        <dbReference type="NCBIfam" id="TIGR00152"/>
    </source>
</evidence>
<feature type="binding site" evidence="3">
    <location>
        <begin position="11"/>
        <end position="16"/>
    </location>
    <ligand>
        <name>ATP</name>
        <dbReference type="ChEBI" id="CHEBI:30616"/>
    </ligand>
</feature>
<dbReference type="NCBIfam" id="TIGR00152">
    <property type="entry name" value="dephospho-CoA kinase"/>
    <property type="match status" value="1"/>
</dbReference>
<comment type="pathway">
    <text evidence="3">Cofactor biosynthesis; coenzyme A biosynthesis; CoA from (R)-pantothenate: step 5/5.</text>
</comment>
<dbReference type="HAMAP" id="MF_00376">
    <property type="entry name" value="Dephospho_CoA_kinase"/>
    <property type="match status" value="1"/>
</dbReference>
<keyword evidence="1 3" id="KW-0547">Nucleotide-binding</keyword>
<comment type="subcellular location">
    <subcellularLocation>
        <location evidence="3">Cytoplasm</location>
    </subcellularLocation>
</comment>
<evidence type="ECO:0000256" key="1">
    <source>
        <dbReference type="ARBA" id="ARBA00022741"/>
    </source>
</evidence>
<dbReference type="GO" id="GO:0004140">
    <property type="term" value="F:dephospho-CoA kinase activity"/>
    <property type="evidence" value="ECO:0007669"/>
    <property type="project" value="UniProtKB-EC"/>
</dbReference>
<dbReference type="NCBIfam" id="NF002879">
    <property type="entry name" value="PRK03333.1"/>
    <property type="match status" value="1"/>
</dbReference>
<dbReference type="Pfam" id="PF01121">
    <property type="entry name" value="CoaE"/>
    <property type="match status" value="1"/>
</dbReference>
<name>A0ABV7YLG0_9ACTN</name>
<keyword evidence="3 5" id="KW-0808">Transferase</keyword>
<dbReference type="RefSeq" id="WP_205119316.1">
    <property type="nucleotide sequence ID" value="NZ_JAFBCM010000001.1"/>
</dbReference>
<accession>A0ABV7YLG0</accession>
<reference evidence="6" key="1">
    <citation type="journal article" date="2019" name="Int. J. Syst. Evol. Microbiol.">
        <title>The Global Catalogue of Microorganisms (GCM) 10K type strain sequencing project: providing services to taxonomists for standard genome sequencing and annotation.</title>
        <authorList>
            <consortium name="The Broad Institute Genomics Platform"/>
            <consortium name="The Broad Institute Genome Sequencing Center for Infectious Disease"/>
            <person name="Wu L."/>
            <person name="Ma J."/>
        </authorList>
    </citation>
    <scope>NUCLEOTIDE SEQUENCE [LARGE SCALE GENOMIC DNA]</scope>
    <source>
        <strain evidence="6">CGMCC 4.7241</strain>
    </source>
</reference>
<dbReference type="PANTHER" id="PTHR10695:SF46">
    <property type="entry name" value="BIFUNCTIONAL COENZYME A SYNTHASE-RELATED"/>
    <property type="match status" value="1"/>
</dbReference>
<proteinExistence type="inferred from homology"/>